<keyword evidence="1" id="KW-1133">Transmembrane helix</keyword>
<dbReference type="Gene3D" id="1.20.1280.50">
    <property type="match status" value="1"/>
</dbReference>
<dbReference type="InterPro" id="IPR056021">
    <property type="entry name" value="DUF7600"/>
</dbReference>
<name>A0AAN7CWJ8_9PEZI</name>
<dbReference type="CDD" id="cd09917">
    <property type="entry name" value="F-box_SF"/>
    <property type="match status" value="1"/>
</dbReference>
<feature type="domain" description="F-box" evidence="2">
    <location>
        <begin position="212"/>
        <end position="258"/>
    </location>
</feature>
<dbReference type="InterPro" id="IPR036404">
    <property type="entry name" value="Jacalin-like_lectin_dom_sf"/>
</dbReference>
<comment type="caution">
    <text evidence="3">The sequence shown here is derived from an EMBL/GenBank/DDBJ whole genome shotgun (WGS) entry which is preliminary data.</text>
</comment>
<evidence type="ECO:0000313" key="4">
    <source>
        <dbReference type="Proteomes" id="UP001303647"/>
    </source>
</evidence>
<dbReference type="Proteomes" id="UP001303647">
    <property type="component" value="Unassembled WGS sequence"/>
</dbReference>
<dbReference type="PROSITE" id="PS50181">
    <property type="entry name" value="FBOX"/>
    <property type="match status" value="1"/>
</dbReference>
<accession>A0AAN7CWJ8</accession>
<dbReference type="InterPro" id="IPR036047">
    <property type="entry name" value="F-box-like_dom_sf"/>
</dbReference>
<keyword evidence="4" id="KW-1185">Reference proteome</keyword>
<keyword evidence="1" id="KW-0472">Membrane</keyword>
<evidence type="ECO:0000256" key="1">
    <source>
        <dbReference type="SAM" id="Phobius"/>
    </source>
</evidence>
<dbReference type="SUPFAM" id="SSF81383">
    <property type="entry name" value="F-box domain"/>
    <property type="match status" value="1"/>
</dbReference>
<reference evidence="3" key="1">
    <citation type="journal article" date="2023" name="Mol. Phylogenet. Evol.">
        <title>Genome-scale phylogeny and comparative genomics of the fungal order Sordariales.</title>
        <authorList>
            <person name="Hensen N."/>
            <person name="Bonometti L."/>
            <person name="Westerberg I."/>
            <person name="Brannstrom I.O."/>
            <person name="Guillou S."/>
            <person name="Cros-Aarteil S."/>
            <person name="Calhoun S."/>
            <person name="Haridas S."/>
            <person name="Kuo A."/>
            <person name="Mondo S."/>
            <person name="Pangilinan J."/>
            <person name="Riley R."/>
            <person name="LaButti K."/>
            <person name="Andreopoulos B."/>
            <person name="Lipzen A."/>
            <person name="Chen C."/>
            <person name="Yan M."/>
            <person name="Daum C."/>
            <person name="Ng V."/>
            <person name="Clum A."/>
            <person name="Steindorff A."/>
            <person name="Ohm R.A."/>
            <person name="Martin F."/>
            <person name="Silar P."/>
            <person name="Natvig D.O."/>
            <person name="Lalanne C."/>
            <person name="Gautier V."/>
            <person name="Ament-Velasquez S.L."/>
            <person name="Kruys A."/>
            <person name="Hutchinson M.I."/>
            <person name="Powell A.J."/>
            <person name="Barry K."/>
            <person name="Miller A.N."/>
            <person name="Grigoriev I.V."/>
            <person name="Debuchy R."/>
            <person name="Gladieux P."/>
            <person name="Hiltunen Thoren M."/>
            <person name="Johannesson H."/>
        </authorList>
    </citation>
    <scope>NUCLEOTIDE SEQUENCE</scope>
    <source>
        <strain evidence="3">CBS 359.72</strain>
    </source>
</reference>
<protein>
    <recommendedName>
        <fullName evidence="2">F-box domain-containing protein</fullName>
    </recommendedName>
</protein>
<reference evidence="3" key="2">
    <citation type="submission" date="2023-05" db="EMBL/GenBank/DDBJ databases">
        <authorList>
            <consortium name="Lawrence Berkeley National Laboratory"/>
            <person name="Steindorff A."/>
            <person name="Hensen N."/>
            <person name="Bonometti L."/>
            <person name="Westerberg I."/>
            <person name="Brannstrom I.O."/>
            <person name="Guillou S."/>
            <person name="Cros-Aarteil S."/>
            <person name="Calhoun S."/>
            <person name="Haridas S."/>
            <person name="Kuo A."/>
            <person name="Mondo S."/>
            <person name="Pangilinan J."/>
            <person name="Riley R."/>
            <person name="Labutti K."/>
            <person name="Andreopoulos B."/>
            <person name="Lipzen A."/>
            <person name="Chen C."/>
            <person name="Yanf M."/>
            <person name="Daum C."/>
            <person name="Ng V."/>
            <person name="Clum A."/>
            <person name="Ohm R."/>
            <person name="Martin F."/>
            <person name="Silar P."/>
            <person name="Natvig D."/>
            <person name="Lalanne C."/>
            <person name="Gautier V."/>
            <person name="Ament-Velasquez S.L."/>
            <person name="Kruys A."/>
            <person name="Hutchinson M.I."/>
            <person name="Powell A.J."/>
            <person name="Barry K."/>
            <person name="Miller A.N."/>
            <person name="Grigoriev I.V."/>
            <person name="Debuchy R."/>
            <person name="Gladieux P."/>
            <person name="Thoren M.H."/>
            <person name="Johannesson H."/>
        </authorList>
    </citation>
    <scope>NUCLEOTIDE SEQUENCE</scope>
    <source>
        <strain evidence="3">CBS 359.72</strain>
    </source>
</reference>
<dbReference type="EMBL" id="MU857626">
    <property type="protein sequence ID" value="KAK4249265.1"/>
    <property type="molecule type" value="Genomic_DNA"/>
</dbReference>
<dbReference type="InterPro" id="IPR001810">
    <property type="entry name" value="F-box_dom"/>
</dbReference>
<gene>
    <name evidence="3" type="ORF">C7999DRAFT_12882</name>
</gene>
<organism evidence="3 4">
    <name type="scientific">Corynascus novoguineensis</name>
    <dbReference type="NCBI Taxonomy" id="1126955"/>
    <lineage>
        <taxon>Eukaryota</taxon>
        <taxon>Fungi</taxon>
        <taxon>Dikarya</taxon>
        <taxon>Ascomycota</taxon>
        <taxon>Pezizomycotina</taxon>
        <taxon>Sordariomycetes</taxon>
        <taxon>Sordariomycetidae</taxon>
        <taxon>Sordariales</taxon>
        <taxon>Chaetomiaceae</taxon>
        <taxon>Corynascus</taxon>
    </lineage>
</organism>
<evidence type="ECO:0000259" key="2">
    <source>
        <dbReference type="PROSITE" id="PS50181"/>
    </source>
</evidence>
<dbReference type="Pfam" id="PF12937">
    <property type="entry name" value="F-box-like"/>
    <property type="match status" value="1"/>
</dbReference>
<dbReference type="SUPFAM" id="SSF51101">
    <property type="entry name" value="Mannose-binding lectins"/>
    <property type="match status" value="1"/>
</dbReference>
<dbReference type="Pfam" id="PF24539">
    <property type="entry name" value="DUF7600"/>
    <property type="match status" value="1"/>
</dbReference>
<sequence length="751" mass="84280">MSPRIFNCPICGWIIFDQDGSVSWMNQFRGCKCLLYSSPEEGIVLTGIGLYSEPQSGAFIAPPDPSARWDDPGYENPEEDQFGAMTQAEVNGKRGFVFHDACWSLVQQAYHPAPVPYERLFEVLSSFPMVMAGDSMDWGHDYGGLALLKDENYYFPWEYLRFTDREFREGWFNTVYSVNPLAFSEVEEILGETPQAPPTWNLLLSTGSSSGQDPFNLLPEELCSAIAAYLPTPDVLNARRASRSFWHVFDSQQFWASRFRGKSSERSWLFEAAEDLEGTSGIKRRDWRWLYHRTVDARLGQAARNRKRVWGLIRHVADILELSWNELPSEVPFPWQFPSLPEEESPRPPWVLAAGSIRGWGQDFSPLQKGCALLKIQRVAIPADGISQVAASTVRLGSSVYIAGLSLTATNGEVLHLGYRAAGSERSVQLQGAALTGFNLAVGLGGIQALQCVSGSDTRRQLSTWLGSPDDVPRTERLSVITSGQTMLLEFGFDGFRMVSLAAPRQPRLYIPTGYRGNDNNSLRHSAIWYPDVPPPTLNLNEDFLVAPEIYMSGYRPLFWSWFGGRGGIYLASLVKIRIIGVIGRIDFFFDRPEVPTGCRSFGRIDNSEDSEDEDNETVEFPIDGPRGEIIDRVEIRQGLFLEGAAEWLRREGHLTWLKIHTNRGRTCEVGRKPSSRKRSIVEKEISAAPGTAITGFYGVQVFTIVLSSTFYLSACFTMAKSKAYMRGVQYRYLGFNLTSLGVIIEPLRKT</sequence>
<evidence type="ECO:0000313" key="3">
    <source>
        <dbReference type="EMBL" id="KAK4249265.1"/>
    </source>
</evidence>
<keyword evidence="1" id="KW-0812">Transmembrane</keyword>
<proteinExistence type="predicted"/>
<dbReference type="AlphaFoldDB" id="A0AAN7CWJ8"/>
<feature type="transmembrane region" description="Helical" evidence="1">
    <location>
        <begin position="696"/>
        <end position="717"/>
    </location>
</feature>